<dbReference type="Pfam" id="PF24827">
    <property type="entry name" value="AstE_AspA_cat"/>
    <property type="match status" value="1"/>
</dbReference>
<keyword evidence="4" id="KW-0862">Zinc</keyword>
<organism evidence="7 8">
    <name type="scientific">Burkholderia cenocepacia</name>
    <dbReference type="NCBI Taxonomy" id="95486"/>
    <lineage>
        <taxon>Bacteria</taxon>
        <taxon>Pseudomonadati</taxon>
        <taxon>Pseudomonadota</taxon>
        <taxon>Betaproteobacteria</taxon>
        <taxon>Burkholderiales</taxon>
        <taxon>Burkholderiaceae</taxon>
        <taxon>Burkholderia</taxon>
        <taxon>Burkholderia cepacia complex</taxon>
    </lineage>
</organism>
<dbReference type="AlphaFoldDB" id="A0ABD4UHQ2"/>
<keyword evidence="2" id="KW-0479">Metal-binding</keyword>
<reference evidence="7 8" key="2">
    <citation type="journal article" date="2017" name="Front. Microbiol.">
        <title>Genomics Reveals a Unique Clone of Burkholderia cenocepacia Harboring an Actively Excising Novel Genomic Island.</title>
        <authorList>
            <person name="Patil P.P."/>
            <person name="Mali S."/>
            <person name="Midha S."/>
            <person name="Gautam V."/>
            <person name="Dash L."/>
            <person name="Kumar S."/>
            <person name="Shastri J."/>
            <person name="Singhal L."/>
            <person name="Patil P.B."/>
        </authorList>
    </citation>
    <scope>NUCLEOTIDE SEQUENCE [LARGE SCALE GENOMIC DNA]</scope>
    <source>
        <strain evidence="7 8">BC-19</strain>
    </source>
</reference>
<proteinExistence type="predicted"/>
<dbReference type="GO" id="GO:0016787">
    <property type="term" value="F:hydrolase activity"/>
    <property type="evidence" value="ECO:0007669"/>
    <property type="project" value="UniProtKB-KW"/>
</dbReference>
<comment type="caution">
    <text evidence="7">The sequence shown here is derived from an EMBL/GenBank/DDBJ whole genome shotgun (WGS) entry which is preliminary data.</text>
</comment>
<gene>
    <name evidence="7" type="ORF">UE95_022315</name>
</gene>
<dbReference type="RefSeq" id="WP_080323987.1">
    <property type="nucleotide sequence ID" value="NZ_JAIMII010000035.1"/>
</dbReference>
<evidence type="ECO:0000256" key="1">
    <source>
        <dbReference type="ARBA" id="ARBA00001947"/>
    </source>
</evidence>
<dbReference type="SUPFAM" id="SSF53187">
    <property type="entry name" value="Zn-dependent exopeptidases"/>
    <property type="match status" value="1"/>
</dbReference>
<dbReference type="InterPro" id="IPR050178">
    <property type="entry name" value="AspA/AstE_fam"/>
</dbReference>
<sequence>MVNFKSVEYASRKDGVRLLVLGAVHGNEVCRTAAIHKLMGELDRCDVALSAGCLTLVPVTNALAHARGTRSGDRHLNRGLRATTAPADNEDHIANWLCPLLARHDVLLDLRSFRGGDKPFVFIGPPNNDGAIEPFRFAAEEESLAARLGVHRVVDGWLSTYAGGVARRRGQETAGAPGIDDALYGIGTTEYMRSVGGWGMTLECGFHDDPSAEHVAYRAIRNALAHLGLTYGDQPLPVAGMECLQLCEVIDRQDAGDRFVQPWKSFEPVMQGQVIAERADGEKVVAPFDGCIVFPNPDAGLGTEWFTWPGRAAGSDIRPVQRDFRPTNGWPGSAPLLWSESRPKQRKTLVRRQR</sequence>
<dbReference type="GO" id="GO:0046872">
    <property type="term" value="F:metal ion binding"/>
    <property type="evidence" value="ECO:0007669"/>
    <property type="project" value="UniProtKB-KW"/>
</dbReference>
<dbReference type="Proteomes" id="UP000191686">
    <property type="component" value="Unassembled WGS sequence"/>
</dbReference>
<feature type="region of interest" description="Disordered" evidence="5">
    <location>
        <begin position="331"/>
        <end position="354"/>
    </location>
</feature>
<accession>A0ABD4UHQ2</accession>
<feature type="compositionally biased region" description="Basic residues" evidence="5">
    <location>
        <begin position="344"/>
        <end position="354"/>
    </location>
</feature>
<evidence type="ECO:0000313" key="7">
    <source>
        <dbReference type="EMBL" id="MCW3714030.1"/>
    </source>
</evidence>
<protein>
    <submittedName>
        <fullName evidence="7">Succinylglutamate desuccinylase/aspartoacylase family protein</fullName>
    </submittedName>
</protein>
<evidence type="ECO:0000256" key="2">
    <source>
        <dbReference type="ARBA" id="ARBA00022723"/>
    </source>
</evidence>
<dbReference type="EMBL" id="JYMX02000018">
    <property type="protein sequence ID" value="MCW3714030.1"/>
    <property type="molecule type" value="Genomic_DNA"/>
</dbReference>
<evidence type="ECO:0000256" key="4">
    <source>
        <dbReference type="ARBA" id="ARBA00022833"/>
    </source>
</evidence>
<feature type="domain" description="Succinylglutamate desuccinylase/Aspartoacylase catalytic" evidence="6">
    <location>
        <begin position="15"/>
        <end position="97"/>
    </location>
</feature>
<evidence type="ECO:0000313" key="8">
    <source>
        <dbReference type="Proteomes" id="UP000191686"/>
    </source>
</evidence>
<dbReference type="Gene3D" id="3.40.630.10">
    <property type="entry name" value="Zn peptidases"/>
    <property type="match status" value="1"/>
</dbReference>
<keyword evidence="3" id="KW-0378">Hydrolase</keyword>
<dbReference type="PANTHER" id="PTHR15162">
    <property type="entry name" value="ASPARTOACYLASE"/>
    <property type="match status" value="1"/>
</dbReference>
<dbReference type="PANTHER" id="PTHR15162:SF7">
    <property type="entry name" value="SUCCINYLGLUTAMATE DESUCCINYLASE"/>
    <property type="match status" value="1"/>
</dbReference>
<evidence type="ECO:0000259" key="6">
    <source>
        <dbReference type="Pfam" id="PF24827"/>
    </source>
</evidence>
<reference evidence="7 8" key="1">
    <citation type="journal article" date="2017" name="Front. Microbiol.">
        <title>Genomics reveals a unique clone of Burkholderia cenocepacia harbouring an actively excising novel genomic island.</title>
        <authorList>
            <person name="Patil P."/>
            <person name="Mali S."/>
            <person name="Midha S."/>
            <person name="Gautam V."/>
            <person name="Dash L."/>
            <person name="Kumar S."/>
            <person name="Shastri J."/>
            <person name="Singhal L."/>
            <person name="Patil P.B."/>
        </authorList>
    </citation>
    <scope>NUCLEOTIDE SEQUENCE [LARGE SCALE GENOMIC DNA]</scope>
    <source>
        <strain evidence="7 8">BC-19</strain>
    </source>
</reference>
<comment type="cofactor">
    <cofactor evidence="1">
        <name>Zn(2+)</name>
        <dbReference type="ChEBI" id="CHEBI:29105"/>
    </cofactor>
</comment>
<name>A0ABD4UHQ2_9BURK</name>
<evidence type="ECO:0000256" key="3">
    <source>
        <dbReference type="ARBA" id="ARBA00022801"/>
    </source>
</evidence>
<dbReference type="InterPro" id="IPR055438">
    <property type="entry name" value="AstE_AspA_cat"/>
</dbReference>
<evidence type="ECO:0000256" key="5">
    <source>
        <dbReference type="SAM" id="MobiDB-lite"/>
    </source>
</evidence>